<dbReference type="OrthoDB" id="9767994at2"/>
<dbReference type="InterPro" id="IPR037165">
    <property type="entry name" value="AldOxase/xan_DH_Mopterin-bd_sf"/>
</dbReference>
<dbReference type="Gene3D" id="3.90.1170.50">
    <property type="entry name" value="Aldehyde oxidase/xanthine dehydrogenase, a/b hammerhead"/>
    <property type="match status" value="1"/>
</dbReference>
<dbReference type="Pfam" id="PF02738">
    <property type="entry name" value="MoCoBD_1"/>
    <property type="match status" value="1"/>
</dbReference>
<dbReference type="Pfam" id="PF20256">
    <property type="entry name" value="MoCoBD_2"/>
    <property type="match status" value="2"/>
</dbReference>
<proteinExistence type="predicted"/>
<dbReference type="PIRSF" id="PIRSF036389">
    <property type="entry name" value="IOR_B"/>
    <property type="match status" value="1"/>
</dbReference>
<dbReference type="Gene3D" id="3.30.365.10">
    <property type="entry name" value="Aldehyde oxidase/xanthine dehydrogenase, molybdopterin binding domain"/>
    <property type="match status" value="4"/>
</dbReference>
<dbReference type="Proteomes" id="UP000319732">
    <property type="component" value="Unassembled WGS sequence"/>
</dbReference>
<sequence>MNTLITSRRNFLKTGAAAGGGLVLAATTGCSASRSQPYKTQQSPADNSAQLNAWLHITPANELVFYLDKSEMGQGVTTGLPVLIAEELEIDPAQLQLRMAPVDDVYKNTIFNMQATGGSTSLRAGWELIRQMGAAARELLLAAAAFEWQVDVTELRAGDGLIHHRASGRSAPYGDFAAVAAGLPVPEVVTLKDKRDFKLIGKYDRRLDADVKVTGAAQFGIDTEVAGALVACVVRCPRFGGRVESYDAGKTRALPGVLHVLEIDSGVAVVADGYWPARQGAEQLAVRWNFDDAASMSSAEISAEAKRLGRRSGKTAREEGDVERGLEAAATRLSAEYELPYLAHATMEPMNCTASVTEAGCDVWAPTQAQGLIPGAVAGITGIPRDQVRVHTTFLGGGFGRRAAIDFVVEAVELSDHLRRPVKVVWSREDDMQHDFYRPMAYHRLEAGLSAAGKPTAWRQRIVSPSLEGEAAEELGPALVPSWIPGGLRDAVLGGARYLMESLMVSEGAVEGASDMAYAIDNLAIEYRHFNPGIPIGYWRSVGHSHTAFAVESFVDELAQAARVDPLSYRRTLLAAAPRHRQVLELAAQKAGWGRAAKGRHQGLAVHYSFGSYVAQVVEVSVTGDAELRVHRVVCAVDCGLVVNPDIVKAQMESGIVFGLTAALYGAIDIDQGAVKQGNFHDYEMVRINDCPEIEVHIVDSDAAPGGVGEPSTPPLAPALANAVYAATGQRLRKLPIGTRLRV</sequence>
<dbReference type="InterPro" id="IPR008274">
    <property type="entry name" value="AldOxase/xan_DH_MoCoBD1"/>
</dbReference>
<reference evidence="3 4" key="1">
    <citation type="submission" date="2019-06" db="EMBL/GenBank/DDBJ databases">
        <title>Whole genome sequence for Cellvibrionaceae sp. R142.</title>
        <authorList>
            <person name="Wang G."/>
        </authorList>
    </citation>
    <scope>NUCLEOTIDE SEQUENCE [LARGE SCALE GENOMIC DNA]</scope>
    <source>
        <strain evidence="3 4">R142</strain>
    </source>
</reference>
<dbReference type="PANTHER" id="PTHR47495:SF2">
    <property type="entry name" value="ALDEHYDE DEHYDROGENASE"/>
    <property type="match status" value="1"/>
</dbReference>
<dbReference type="NCBIfam" id="TIGR01409">
    <property type="entry name" value="TAT_signal_seq"/>
    <property type="match status" value="1"/>
</dbReference>
<dbReference type="InterPro" id="IPR019546">
    <property type="entry name" value="TAT_signal_bac_arc"/>
</dbReference>
<dbReference type="SUPFAM" id="SSF56003">
    <property type="entry name" value="Molybdenum cofactor-binding domain"/>
    <property type="match status" value="2"/>
</dbReference>
<accession>A0A545SMC0</accession>
<dbReference type="AlphaFoldDB" id="A0A545SMC0"/>
<evidence type="ECO:0000259" key="2">
    <source>
        <dbReference type="SMART" id="SM01008"/>
    </source>
</evidence>
<evidence type="ECO:0000256" key="1">
    <source>
        <dbReference type="ARBA" id="ARBA00022729"/>
    </source>
</evidence>
<evidence type="ECO:0000313" key="3">
    <source>
        <dbReference type="EMBL" id="TQV66142.1"/>
    </source>
</evidence>
<keyword evidence="4" id="KW-1185">Reference proteome</keyword>
<dbReference type="RefSeq" id="WP_142930188.1">
    <property type="nucleotide sequence ID" value="NZ_ML660119.1"/>
</dbReference>
<dbReference type="EMBL" id="VHSG01000044">
    <property type="protein sequence ID" value="TQV66142.1"/>
    <property type="molecule type" value="Genomic_DNA"/>
</dbReference>
<organism evidence="3 4">
    <name type="scientific">Exilibacterium tricleocarpae</name>
    <dbReference type="NCBI Taxonomy" id="2591008"/>
    <lineage>
        <taxon>Bacteria</taxon>
        <taxon>Pseudomonadati</taxon>
        <taxon>Pseudomonadota</taxon>
        <taxon>Gammaproteobacteria</taxon>
        <taxon>Cellvibrionales</taxon>
        <taxon>Cellvibrionaceae</taxon>
        <taxon>Exilibacterium</taxon>
    </lineage>
</organism>
<dbReference type="SMART" id="SM01008">
    <property type="entry name" value="Ald_Xan_dh_C"/>
    <property type="match status" value="1"/>
</dbReference>
<dbReference type="InterPro" id="IPR052516">
    <property type="entry name" value="N-heterocyclic_Hydroxylase"/>
</dbReference>
<dbReference type="PANTHER" id="PTHR47495">
    <property type="entry name" value="ALDEHYDE DEHYDROGENASE"/>
    <property type="match status" value="1"/>
</dbReference>
<dbReference type="InterPro" id="IPR046867">
    <property type="entry name" value="AldOxase/xan_DH_MoCoBD2"/>
</dbReference>
<feature type="domain" description="Aldehyde oxidase/xanthine dehydrogenase a/b hammerhead" evidence="2">
    <location>
        <begin position="214"/>
        <end position="292"/>
    </location>
</feature>
<dbReference type="InterPro" id="IPR012368">
    <property type="entry name" value="OxRdtase_Mopterin-bd_su_IorB"/>
</dbReference>
<protein>
    <submittedName>
        <fullName evidence="3">Xanthine dehydrogenase family protein molybdopterin-binding subunit</fullName>
    </submittedName>
</protein>
<dbReference type="InterPro" id="IPR000674">
    <property type="entry name" value="Ald_Oxase/Xan_DH_a/b"/>
</dbReference>
<name>A0A545SMC0_9GAMM</name>
<dbReference type="PROSITE" id="PS51318">
    <property type="entry name" value="TAT"/>
    <property type="match status" value="1"/>
</dbReference>
<dbReference type="GO" id="GO:0016491">
    <property type="term" value="F:oxidoreductase activity"/>
    <property type="evidence" value="ECO:0007669"/>
    <property type="project" value="InterPro"/>
</dbReference>
<evidence type="ECO:0000313" key="4">
    <source>
        <dbReference type="Proteomes" id="UP000319732"/>
    </source>
</evidence>
<gene>
    <name evidence="3" type="ORF">FKG94_27610</name>
</gene>
<dbReference type="InterPro" id="IPR006311">
    <property type="entry name" value="TAT_signal"/>
</dbReference>
<keyword evidence="1" id="KW-0732">Signal</keyword>
<comment type="caution">
    <text evidence="3">The sequence shown here is derived from an EMBL/GenBank/DDBJ whole genome shotgun (WGS) entry which is preliminary data.</text>
</comment>